<reference evidence="11 12" key="1">
    <citation type="submission" date="2020-04" db="EMBL/GenBank/DDBJ databases">
        <title>Thermobifida alba genome sequencing and assembly.</title>
        <authorList>
            <person name="Luzics S."/>
            <person name="Horvath B."/>
            <person name="Nagy I."/>
            <person name="Toth A."/>
            <person name="Nagy I."/>
            <person name="Kukolya J."/>
        </authorList>
    </citation>
    <scope>NUCLEOTIDE SEQUENCE [LARGE SCALE GENOMIC DNA]</scope>
    <source>
        <strain evidence="11 12">DSM 43795</strain>
    </source>
</reference>
<keyword evidence="10" id="KW-0406">Ion transport</keyword>
<gene>
    <name evidence="10" type="primary">fluC</name>
    <name evidence="10" type="synonym">crcB</name>
    <name evidence="11" type="ORF">FOF52_16480</name>
</gene>
<keyword evidence="10" id="KW-0813">Transport</keyword>
<comment type="caution">
    <text evidence="10">Lacks conserved residue(s) required for the propagation of feature annotation.</text>
</comment>
<accession>A0ABY4L3X2</accession>
<dbReference type="PANTHER" id="PTHR28259:SF1">
    <property type="entry name" value="FLUORIDE EXPORT PROTEIN 1-RELATED"/>
    <property type="match status" value="1"/>
</dbReference>
<keyword evidence="4 10" id="KW-1133">Transmembrane helix</keyword>
<keyword evidence="12" id="KW-1185">Reference proteome</keyword>
<dbReference type="RefSeq" id="WP_248590849.1">
    <property type="nucleotide sequence ID" value="NZ_BAABEB010000007.1"/>
</dbReference>
<feature type="binding site" evidence="10">
    <location>
        <position position="72"/>
    </location>
    <ligand>
        <name>Na(+)</name>
        <dbReference type="ChEBI" id="CHEBI:29101"/>
        <note>structural</note>
    </ligand>
</feature>
<evidence type="ECO:0000256" key="5">
    <source>
        <dbReference type="ARBA" id="ARBA00023136"/>
    </source>
</evidence>
<evidence type="ECO:0000256" key="6">
    <source>
        <dbReference type="ARBA" id="ARBA00023303"/>
    </source>
</evidence>
<evidence type="ECO:0000256" key="7">
    <source>
        <dbReference type="ARBA" id="ARBA00035120"/>
    </source>
</evidence>
<evidence type="ECO:0000256" key="9">
    <source>
        <dbReference type="ARBA" id="ARBA00049940"/>
    </source>
</evidence>
<proteinExistence type="inferred from homology"/>
<organism evidence="11 12">
    <name type="scientific">Thermobifida alba</name>
    <name type="common">Thermomonospora alba</name>
    <dbReference type="NCBI Taxonomy" id="53522"/>
    <lineage>
        <taxon>Bacteria</taxon>
        <taxon>Bacillati</taxon>
        <taxon>Actinomycetota</taxon>
        <taxon>Actinomycetes</taxon>
        <taxon>Streptosporangiales</taxon>
        <taxon>Nocardiopsidaceae</taxon>
        <taxon>Thermobifida</taxon>
    </lineage>
</organism>
<evidence type="ECO:0000256" key="1">
    <source>
        <dbReference type="ARBA" id="ARBA00004651"/>
    </source>
</evidence>
<keyword evidence="3 10" id="KW-0812">Transmembrane</keyword>
<feature type="binding site" evidence="10">
    <location>
        <position position="69"/>
    </location>
    <ligand>
        <name>Na(+)</name>
        <dbReference type="ChEBI" id="CHEBI:29101"/>
        <note>structural</note>
    </ligand>
</feature>
<keyword evidence="2 10" id="KW-1003">Cell membrane</keyword>
<feature type="transmembrane region" description="Helical" evidence="10">
    <location>
        <begin position="93"/>
        <end position="115"/>
    </location>
</feature>
<feature type="transmembrane region" description="Helical" evidence="10">
    <location>
        <begin position="50"/>
        <end position="72"/>
    </location>
</feature>
<comment type="catalytic activity">
    <reaction evidence="8">
        <text>fluoride(in) = fluoride(out)</text>
        <dbReference type="Rhea" id="RHEA:76159"/>
        <dbReference type="ChEBI" id="CHEBI:17051"/>
    </reaction>
    <physiologicalReaction direction="left-to-right" evidence="8">
        <dbReference type="Rhea" id="RHEA:76160"/>
    </physiologicalReaction>
</comment>
<keyword evidence="6 10" id="KW-0407">Ion channel</keyword>
<keyword evidence="10" id="KW-0479">Metal-binding</keyword>
<name>A0ABY4L3X2_THEAE</name>
<comment type="subcellular location">
    <subcellularLocation>
        <location evidence="1 10">Cell membrane</location>
        <topology evidence="1 10">Multi-pass membrane protein</topology>
    </subcellularLocation>
</comment>
<evidence type="ECO:0000256" key="8">
    <source>
        <dbReference type="ARBA" id="ARBA00035585"/>
    </source>
</evidence>
<evidence type="ECO:0000256" key="4">
    <source>
        <dbReference type="ARBA" id="ARBA00022989"/>
    </source>
</evidence>
<evidence type="ECO:0000313" key="11">
    <source>
        <dbReference type="EMBL" id="UPT22363.1"/>
    </source>
</evidence>
<comment type="activity regulation">
    <text evidence="10">Na(+) is not transported, but it plays an essential structural role and its presence is essential for fluoride channel function.</text>
</comment>
<comment type="similarity">
    <text evidence="7 10">Belongs to the fluoride channel Fluc/FEX (TC 1.A.43) family.</text>
</comment>
<evidence type="ECO:0000256" key="10">
    <source>
        <dbReference type="HAMAP-Rule" id="MF_00454"/>
    </source>
</evidence>
<evidence type="ECO:0000313" key="12">
    <source>
        <dbReference type="Proteomes" id="UP000832041"/>
    </source>
</evidence>
<dbReference type="HAMAP" id="MF_00454">
    <property type="entry name" value="FluC"/>
    <property type="match status" value="1"/>
</dbReference>
<keyword evidence="10" id="KW-0915">Sodium</keyword>
<dbReference type="Proteomes" id="UP000832041">
    <property type="component" value="Chromosome"/>
</dbReference>
<keyword evidence="5 10" id="KW-0472">Membrane</keyword>
<dbReference type="PANTHER" id="PTHR28259">
    <property type="entry name" value="FLUORIDE EXPORT PROTEIN 1-RELATED"/>
    <property type="match status" value="1"/>
</dbReference>
<sequence>MTVLLVAAGAAVGAPLRHLLDRAVQARHGTAFPWGTWCVNTLGCLLAGALTALPLPAPAVALLSSGLCGALTTYSTFSYETLRLLRGGDRRRALLNAGANLAAGPGAALLGAAAADWFTG</sequence>
<dbReference type="InterPro" id="IPR003691">
    <property type="entry name" value="FluC"/>
</dbReference>
<protein>
    <recommendedName>
        <fullName evidence="10">Fluoride-specific ion channel FluC</fullName>
    </recommendedName>
</protein>
<dbReference type="EMBL" id="CP051627">
    <property type="protein sequence ID" value="UPT22363.1"/>
    <property type="molecule type" value="Genomic_DNA"/>
</dbReference>
<evidence type="ECO:0000256" key="3">
    <source>
        <dbReference type="ARBA" id="ARBA00022692"/>
    </source>
</evidence>
<comment type="function">
    <text evidence="9 10">Fluoride-specific ion channel. Important for reducing fluoride concentration in the cell, thus reducing its toxicity.</text>
</comment>
<dbReference type="Pfam" id="PF02537">
    <property type="entry name" value="CRCB"/>
    <property type="match status" value="1"/>
</dbReference>
<evidence type="ECO:0000256" key="2">
    <source>
        <dbReference type="ARBA" id="ARBA00022475"/>
    </source>
</evidence>